<reference evidence="2" key="1">
    <citation type="journal article" date="2021" name="bioRxiv">
        <title>Whole Genome Assembly and Annotation of Northern Wild Rice, Zizania palustris L., Supports a Whole Genome Duplication in the Zizania Genus.</title>
        <authorList>
            <person name="Haas M."/>
            <person name="Kono T."/>
            <person name="Macchietto M."/>
            <person name="Millas R."/>
            <person name="McGilp L."/>
            <person name="Shao M."/>
            <person name="Duquette J."/>
            <person name="Hirsch C.N."/>
            <person name="Kimball J."/>
        </authorList>
    </citation>
    <scope>NUCLEOTIDE SEQUENCE</scope>
    <source>
        <tissue evidence="2">Fresh leaf tissue</tissue>
    </source>
</reference>
<feature type="compositionally biased region" description="Basic and acidic residues" evidence="1">
    <location>
        <begin position="95"/>
        <end position="108"/>
    </location>
</feature>
<name>A0A8J5SHC9_ZIZPA</name>
<feature type="compositionally biased region" description="Gly residues" evidence="1">
    <location>
        <begin position="115"/>
        <end position="126"/>
    </location>
</feature>
<evidence type="ECO:0000256" key="1">
    <source>
        <dbReference type="SAM" id="MobiDB-lite"/>
    </source>
</evidence>
<accession>A0A8J5SHC9</accession>
<gene>
    <name evidence="2" type="ORF">GUJ93_ZPchr0005g14616</name>
</gene>
<feature type="region of interest" description="Disordered" evidence="1">
    <location>
        <begin position="65"/>
        <end position="126"/>
    </location>
</feature>
<reference evidence="2" key="2">
    <citation type="submission" date="2021-02" db="EMBL/GenBank/DDBJ databases">
        <authorList>
            <person name="Kimball J.A."/>
            <person name="Haas M.W."/>
            <person name="Macchietto M."/>
            <person name="Kono T."/>
            <person name="Duquette J."/>
            <person name="Shao M."/>
        </authorList>
    </citation>
    <scope>NUCLEOTIDE SEQUENCE</scope>
    <source>
        <tissue evidence="2">Fresh leaf tissue</tissue>
    </source>
</reference>
<organism evidence="2 3">
    <name type="scientific">Zizania palustris</name>
    <name type="common">Northern wild rice</name>
    <dbReference type="NCBI Taxonomy" id="103762"/>
    <lineage>
        <taxon>Eukaryota</taxon>
        <taxon>Viridiplantae</taxon>
        <taxon>Streptophyta</taxon>
        <taxon>Embryophyta</taxon>
        <taxon>Tracheophyta</taxon>
        <taxon>Spermatophyta</taxon>
        <taxon>Magnoliopsida</taxon>
        <taxon>Liliopsida</taxon>
        <taxon>Poales</taxon>
        <taxon>Poaceae</taxon>
        <taxon>BOP clade</taxon>
        <taxon>Oryzoideae</taxon>
        <taxon>Oryzeae</taxon>
        <taxon>Zizaniinae</taxon>
        <taxon>Zizania</taxon>
    </lineage>
</organism>
<dbReference type="EMBL" id="JAAALK010000284">
    <property type="protein sequence ID" value="KAG8068847.1"/>
    <property type="molecule type" value="Genomic_DNA"/>
</dbReference>
<keyword evidence="3" id="KW-1185">Reference proteome</keyword>
<dbReference type="AlphaFoldDB" id="A0A8J5SHC9"/>
<dbReference type="Proteomes" id="UP000729402">
    <property type="component" value="Unassembled WGS sequence"/>
</dbReference>
<evidence type="ECO:0000313" key="2">
    <source>
        <dbReference type="EMBL" id="KAG8068847.1"/>
    </source>
</evidence>
<sequence length="126" mass="12825">MAGGWKQSRCEARRGGARASRPAVEPCEDGHVILESAMEPCEAGAEGLKVGDRSPMRITMEGCGVHDGRCGASGSRAQGRKGSRAMEVGLGGDGKGLRGDATEVEPSKATRWRLGLGGAGEGSGAT</sequence>
<protein>
    <submittedName>
        <fullName evidence="2">Uncharacterized protein</fullName>
    </submittedName>
</protein>
<feature type="region of interest" description="Disordered" evidence="1">
    <location>
        <begin position="1"/>
        <end position="25"/>
    </location>
</feature>
<comment type="caution">
    <text evidence="2">The sequence shown here is derived from an EMBL/GenBank/DDBJ whole genome shotgun (WGS) entry which is preliminary data.</text>
</comment>
<evidence type="ECO:0000313" key="3">
    <source>
        <dbReference type="Proteomes" id="UP000729402"/>
    </source>
</evidence>
<proteinExistence type="predicted"/>